<evidence type="ECO:0000256" key="3">
    <source>
        <dbReference type="ARBA" id="ARBA00022448"/>
    </source>
</evidence>
<name>A0ABR9UMN0_9CHRO</name>
<comment type="similarity">
    <text evidence="2">Belongs to the bacterial solute-binding protein 8 family.</text>
</comment>
<evidence type="ECO:0000256" key="1">
    <source>
        <dbReference type="ARBA" id="ARBA00004196"/>
    </source>
</evidence>
<accession>A0ABR9UMN0</accession>
<dbReference type="EMBL" id="JADEWN010000004">
    <property type="protein sequence ID" value="MBE9189290.1"/>
    <property type="molecule type" value="Genomic_DNA"/>
</dbReference>
<keyword evidence="7" id="KW-1185">Reference proteome</keyword>
<dbReference type="PANTHER" id="PTHR30532:SF24">
    <property type="entry name" value="FERRIC ENTEROBACTIN-BINDING PERIPLASMIC PROTEIN FEPB"/>
    <property type="match status" value="1"/>
</dbReference>
<evidence type="ECO:0000256" key="2">
    <source>
        <dbReference type="ARBA" id="ARBA00008814"/>
    </source>
</evidence>
<evidence type="ECO:0000259" key="5">
    <source>
        <dbReference type="PROSITE" id="PS50983"/>
    </source>
</evidence>
<dbReference type="InterPro" id="IPR002491">
    <property type="entry name" value="ABC_transptr_periplasmic_BD"/>
</dbReference>
<feature type="domain" description="Fe/B12 periplasmic-binding" evidence="5">
    <location>
        <begin position="41"/>
        <end position="333"/>
    </location>
</feature>
<reference evidence="6 7" key="1">
    <citation type="submission" date="2020-10" db="EMBL/GenBank/DDBJ databases">
        <authorList>
            <person name="Castelo-Branco R."/>
            <person name="Eusebio N."/>
            <person name="Adriana R."/>
            <person name="Vieira A."/>
            <person name="Brugerolle De Fraissinette N."/>
            <person name="Rezende De Castro R."/>
            <person name="Schneider M.P."/>
            <person name="Vasconcelos V."/>
            <person name="Leao P.N."/>
        </authorList>
    </citation>
    <scope>NUCLEOTIDE SEQUENCE [LARGE SCALE GENOMIC DNA]</scope>
    <source>
        <strain evidence="6 7">LEGE 06123</strain>
    </source>
</reference>
<dbReference type="SUPFAM" id="SSF53807">
    <property type="entry name" value="Helical backbone' metal receptor"/>
    <property type="match status" value="1"/>
</dbReference>
<comment type="caution">
    <text evidence="6">The sequence shown here is derived from an EMBL/GenBank/DDBJ whole genome shotgun (WGS) entry which is preliminary data.</text>
</comment>
<dbReference type="Gene3D" id="3.40.50.1980">
    <property type="entry name" value="Nitrogenase molybdenum iron protein domain"/>
    <property type="match status" value="2"/>
</dbReference>
<gene>
    <name evidence="6" type="ORF">IQ230_02690</name>
</gene>
<dbReference type="Pfam" id="PF01497">
    <property type="entry name" value="Peripla_BP_2"/>
    <property type="match status" value="1"/>
</dbReference>
<organism evidence="6 7">
    <name type="scientific">Gloeocapsopsis crepidinum LEGE 06123</name>
    <dbReference type="NCBI Taxonomy" id="588587"/>
    <lineage>
        <taxon>Bacteria</taxon>
        <taxon>Bacillati</taxon>
        <taxon>Cyanobacteriota</taxon>
        <taxon>Cyanophyceae</taxon>
        <taxon>Oscillatoriophycideae</taxon>
        <taxon>Chroococcales</taxon>
        <taxon>Chroococcaceae</taxon>
        <taxon>Gloeocapsopsis</taxon>
    </lineage>
</organism>
<evidence type="ECO:0000313" key="7">
    <source>
        <dbReference type="Proteomes" id="UP000651156"/>
    </source>
</evidence>
<keyword evidence="4" id="KW-0732">Signal</keyword>
<proteinExistence type="inferred from homology"/>
<dbReference type="Proteomes" id="UP000651156">
    <property type="component" value="Unassembled WGS sequence"/>
</dbReference>
<comment type="subcellular location">
    <subcellularLocation>
        <location evidence="1">Cell envelope</location>
    </subcellularLocation>
</comment>
<evidence type="ECO:0000256" key="4">
    <source>
        <dbReference type="ARBA" id="ARBA00022729"/>
    </source>
</evidence>
<evidence type="ECO:0000313" key="6">
    <source>
        <dbReference type="EMBL" id="MBE9189290.1"/>
    </source>
</evidence>
<dbReference type="RefSeq" id="WP_193930515.1">
    <property type="nucleotide sequence ID" value="NZ_CAWPMZ010000085.1"/>
</dbReference>
<dbReference type="InterPro" id="IPR051313">
    <property type="entry name" value="Bact_iron-sidero_bind"/>
</dbReference>
<dbReference type="PROSITE" id="PS50983">
    <property type="entry name" value="FE_B12_PBP"/>
    <property type="match status" value="1"/>
</dbReference>
<dbReference type="CDD" id="cd01146">
    <property type="entry name" value="FhuD"/>
    <property type="match status" value="1"/>
</dbReference>
<protein>
    <submittedName>
        <fullName evidence="6">Iron-siderophore ABC transporter substrate-binding protein</fullName>
    </submittedName>
</protein>
<dbReference type="PANTHER" id="PTHR30532">
    <property type="entry name" value="IRON III DICITRATE-BINDING PERIPLASMIC PROTEIN"/>
    <property type="match status" value="1"/>
</dbReference>
<keyword evidence="3" id="KW-0813">Transport</keyword>
<sequence>MACGRALDGATHNLDTTSSKTDCRSVQHDAGHAEICGQPQTIAVLGPHALDLLLSLDEQPDAYADVFVIHTGRVFDRPNQQIPYLGDRITTQPINLGNRDQPSLETLYALQPDLVLGETGGSQATYEALSRIAPTILWDVRTQRGKWRHNIRQLAQALGDEKRADRAIATYEHLVKEARKALAPTVVTHSSVLLLGTNQLSHSITAITQNSYLGELFEGLGFELVSVPHNHGEPSTEISLEVLPNLAADTIFVLGHDLSAGNEAQSLSSGVLDRVLDRQISTTEKSWNENAIAQSLPASQRDQVYFVTYYLWNGLNGPIGAKLILDQLNRLLL</sequence>